<dbReference type="AlphaFoldDB" id="A0A2Z7BBV2"/>
<organism evidence="1 2">
    <name type="scientific">Dorcoceras hygrometricum</name>
    <dbReference type="NCBI Taxonomy" id="472368"/>
    <lineage>
        <taxon>Eukaryota</taxon>
        <taxon>Viridiplantae</taxon>
        <taxon>Streptophyta</taxon>
        <taxon>Embryophyta</taxon>
        <taxon>Tracheophyta</taxon>
        <taxon>Spermatophyta</taxon>
        <taxon>Magnoliopsida</taxon>
        <taxon>eudicotyledons</taxon>
        <taxon>Gunneridae</taxon>
        <taxon>Pentapetalae</taxon>
        <taxon>asterids</taxon>
        <taxon>lamiids</taxon>
        <taxon>Lamiales</taxon>
        <taxon>Gesneriaceae</taxon>
        <taxon>Didymocarpoideae</taxon>
        <taxon>Trichosporeae</taxon>
        <taxon>Loxocarpinae</taxon>
        <taxon>Dorcoceras</taxon>
    </lineage>
</organism>
<keyword evidence="2" id="KW-1185">Reference proteome</keyword>
<evidence type="ECO:0000313" key="2">
    <source>
        <dbReference type="Proteomes" id="UP000250235"/>
    </source>
</evidence>
<accession>A0A2Z7BBV2</accession>
<dbReference type="EMBL" id="KV007444">
    <property type="protein sequence ID" value="KZV31812.1"/>
    <property type="molecule type" value="Genomic_DNA"/>
</dbReference>
<evidence type="ECO:0000313" key="1">
    <source>
        <dbReference type="EMBL" id="KZV31812.1"/>
    </source>
</evidence>
<protein>
    <submittedName>
        <fullName evidence="1">Uncharacterized protein</fullName>
    </submittedName>
</protein>
<name>A0A2Z7BBV2_9LAMI</name>
<proteinExistence type="predicted"/>
<gene>
    <name evidence="1" type="ORF">F511_27512</name>
</gene>
<reference evidence="1 2" key="1">
    <citation type="journal article" date="2015" name="Proc. Natl. Acad. Sci. U.S.A.">
        <title>The resurrection genome of Boea hygrometrica: A blueprint for survival of dehydration.</title>
        <authorList>
            <person name="Xiao L."/>
            <person name="Yang G."/>
            <person name="Zhang L."/>
            <person name="Yang X."/>
            <person name="Zhao S."/>
            <person name="Ji Z."/>
            <person name="Zhou Q."/>
            <person name="Hu M."/>
            <person name="Wang Y."/>
            <person name="Chen M."/>
            <person name="Xu Y."/>
            <person name="Jin H."/>
            <person name="Xiao X."/>
            <person name="Hu G."/>
            <person name="Bao F."/>
            <person name="Hu Y."/>
            <person name="Wan P."/>
            <person name="Li L."/>
            <person name="Deng X."/>
            <person name="Kuang T."/>
            <person name="Xiang C."/>
            <person name="Zhu J.K."/>
            <person name="Oliver M.J."/>
            <person name="He Y."/>
        </authorList>
    </citation>
    <scope>NUCLEOTIDE SEQUENCE [LARGE SCALE GENOMIC DNA]</scope>
    <source>
        <strain evidence="2">cv. XS01</strain>
    </source>
</reference>
<dbReference type="Proteomes" id="UP000250235">
    <property type="component" value="Unassembled WGS sequence"/>
</dbReference>
<sequence length="99" mass="10286">MSLSVRISGWKDIRRCVEDVCFVYRVLDQPCRVEMSGSAVGSVVSDRIQMSAVLVVRCRVEMSGSAVGSVGSDRIQMSGFPGYSAGRGVGPTGGAPGGG</sequence>